<keyword evidence="2" id="KW-1185">Reference proteome</keyword>
<dbReference type="Proteomes" id="UP001237737">
    <property type="component" value="Unassembled WGS sequence"/>
</dbReference>
<name>A0ABT9SZ71_9GAMM</name>
<proteinExistence type="predicted"/>
<accession>A0ABT9SZ71</accession>
<gene>
    <name evidence="1" type="ORF">J2T07_001858</name>
</gene>
<dbReference type="EMBL" id="JAUSSK010000002">
    <property type="protein sequence ID" value="MDQ0009681.1"/>
    <property type="molecule type" value="Genomic_DNA"/>
</dbReference>
<protein>
    <submittedName>
        <fullName evidence="1">Uncharacterized protein</fullName>
    </submittedName>
</protein>
<comment type="caution">
    <text evidence="1">The sequence shown here is derived from an EMBL/GenBank/DDBJ whole genome shotgun (WGS) entry which is preliminary data.</text>
</comment>
<sequence>MSRKSKEEILEVILREAKNKQGTEAQACVELTASTEIAPLVIEKNSLVNDVAKALAAKYAVTFPKDLGTLGTIDGAAAYIVENMDP</sequence>
<evidence type="ECO:0000313" key="2">
    <source>
        <dbReference type="Proteomes" id="UP001237737"/>
    </source>
</evidence>
<dbReference type="RefSeq" id="WP_306849229.1">
    <property type="nucleotide sequence ID" value="NZ_JAUSSK010000002.1"/>
</dbReference>
<organism evidence="1 2">
    <name type="scientific">Luteibacter jiangsuensis</name>
    <dbReference type="NCBI Taxonomy" id="637577"/>
    <lineage>
        <taxon>Bacteria</taxon>
        <taxon>Pseudomonadati</taxon>
        <taxon>Pseudomonadota</taxon>
        <taxon>Gammaproteobacteria</taxon>
        <taxon>Lysobacterales</taxon>
        <taxon>Rhodanobacteraceae</taxon>
        <taxon>Luteibacter</taxon>
    </lineage>
</organism>
<evidence type="ECO:0000313" key="1">
    <source>
        <dbReference type="EMBL" id="MDQ0009681.1"/>
    </source>
</evidence>
<reference evidence="1 2" key="1">
    <citation type="submission" date="2023-07" db="EMBL/GenBank/DDBJ databases">
        <title>Sorghum-associated microbial communities from plants grown in Nebraska, USA.</title>
        <authorList>
            <person name="Schachtman D."/>
        </authorList>
    </citation>
    <scope>NUCLEOTIDE SEQUENCE [LARGE SCALE GENOMIC DNA]</scope>
    <source>
        <strain evidence="1 2">CC60</strain>
    </source>
</reference>